<dbReference type="GO" id="GO:0005543">
    <property type="term" value="F:phospholipid binding"/>
    <property type="evidence" value="ECO:0007669"/>
    <property type="project" value="TreeGrafter"/>
</dbReference>
<dbReference type="PANTHER" id="PTHR15708:SF14">
    <property type="entry name" value="METASTASIS SUPPRESSOR 1 ISOFORM X1"/>
    <property type="match status" value="1"/>
</dbReference>
<dbReference type="AlphaFoldDB" id="A0A401RLB0"/>
<name>A0A401RLB0_CHIPU</name>
<dbReference type="Pfam" id="PF08397">
    <property type="entry name" value="IMD"/>
    <property type="match status" value="1"/>
</dbReference>
<dbReference type="Proteomes" id="UP000287033">
    <property type="component" value="Unassembled WGS sequence"/>
</dbReference>
<evidence type="ECO:0000256" key="1">
    <source>
        <dbReference type="SAM" id="MobiDB-lite"/>
    </source>
</evidence>
<dbReference type="InterPro" id="IPR030127">
    <property type="entry name" value="MTSS1/MTSS2"/>
</dbReference>
<dbReference type="CDD" id="cd22060">
    <property type="entry name" value="WH2_MTSS1"/>
    <property type="match status" value="1"/>
</dbReference>
<evidence type="ECO:0000313" key="4">
    <source>
        <dbReference type="EMBL" id="GCC18909.1"/>
    </source>
</evidence>
<feature type="domain" description="WH2" evidence="2">
    <location>
        <begin position="632"/>
        <end position="649"/>
    </location>
</feature>
<accession>A0A401RLB0</accession>
<dbReference type="PANTHER" id="PTHR15708">
    <property type="entry name" value="ACTIN BUNDLING/MISSING IN METASTASIS-RELATED"/>
    <property type="match status" value="1"/>
</dbReference>
<proteinExistence type="predicted"/>
<dbReference type="GO" id="GO:0030031">
    <property type="term" value="P:cell projection assembly"/>
    <property type="evidence" value="ECO:0007669"/>
    <property type="project" value="TreeGrafter"/>
</dbReference>
<dbReference type="InterPro" id="IPR027267">
    <property type="entry name" value="AH/BAR_dom_sf"/>
</dbReference>
<dbReference type="PROSITE" id="PS51082">
    <property type="entry name" value="WH2"/>
    <property type="match status" value="1"/>
</dbReference>
<protein>
    <recommendedName>
        <fullName evidence="6">IMD domain-containing protein</fullName>
    </recommendedName>
</protein>
<dbReference type="GO" id="GO:0007009">
    <property type="term" value="P:plasma membrane organization"/>
    <property type="evidence" value="ECO:0007669"/>
    <property type="project" value="InterPro"/>
</dbReference>
<evidence type="ECO:0008006" key="6">
    <source>
        <dbReference type="Google" id="ProtNLM"/>
    </source>
</evidence>
<keyword evidence="5" id="KW-1185">Reference proteome</keyword>
<reference evidence="4 5" key="1">
    <citation type="journal article" date="2018" name="Nat. Ecol. Evol.">
        <title>Shark genomes provide insights into elasmobranch evolution and the origin of vertebrates.</title>
        <authorList>
            <person name="Hara Y"/>
            <person name="Yamaguchi K"/>
            <person name="Onimaru K"/>
            <person name="Kadota M"/>
            <person name="Koyanagi M"/>
            <person name="Keeley SD"/>
            <person name="Tatsumi K"/>
            <person name="Tanaka K"/>
            <person name="Motone F"/>
            <person name="Kageyama Y"/>
            <person name="Nozu R"/>
            <person name="Adachi N"/>
            <person name="Nishimura O"/>
            <person name="Nakagawa R"/>
            <person name="Tanegashima C"/>
            <person name="Kiyatake I"/>
            <person name="Matsumoto R"/>
            <person name="Murakumo K"/>
            <person name="Nishida K"/>
            <person name="Terakita A"/>
            <person name="Kuratani S"/>
            <person name="Sato K"/>
            <person name="Hyodo S Kuraku.S."/>
        </authorList>
    </citation>
    <scope>NUCLEOTIDE SEQUENCE [LARGE SCALE GENOMIC DNA]</scope>
</reference>
<dbReference type="GO" id="GO:0009898">
    <property type="term" value="C:cytoplasmic side of plasma membrane"/>
    <property type="evidence" value="ECO:0007669"/>
    <property type="project" value="TreeGrafter"/>
</dbReference>
<evidence type="ECO:0000259" key="3">
    <source>
        <dbReference type="PROSITE" id="PS51338"/>
    </source>
</evidence>
<gene>
    <name evidence="4" type="ORF">chiPu_0018113</name>
</gene>
<dbReference type="InterPro" id="IPR013606">
    <property type="entry name" value="I-BAR_dom"/>
</dbReference>
<dbReference type="OMA" id="YGCDEGG"/>
<dbReference type="PROSITE" id="PS51338">
    <property type="entry name" value="IMD"/>
    <property type="match status" value="1"/>
</dbReference>
<feature type="compositionally biased region" description="Polar residues" evidence="1">
    <location>
        <begin position="591"/>
        <end position="603"/>
    </location>
</feature>
<evidence type="ECO:0000259" key="2">
    <source>
        <dbReference type="PROSITE" id="PS51082"/>
    </source>
</evidence>
<dbReference type="InterPro" id="IPR003124">
    <property type="entry name" value="WH2_dom"/>
</dbReference>
<comment type="caution">
    <text evidence="4">The sequence shown here is derived from an EMBL/GenBank/DDBJ whole genome shotgun (WGS) entry which is preliminary data.</text>
</comment>
<evidence type="ECO:0000313" key="5">
    <source>
        <dbReference type="Proteomes" id="UP000287033"/>
    </source>
</evidence>
<sequence>MGGYPVWEDFISKTTKLQSHLRTTIVIAGSFLDAFQKVADLATNTRGATKEIGSALTRMCMRHRSIESRLKQLTAALTDSLINPLEGRIEEWKKIANQLDKDHAKEYKKARQEIKKKSSDTLKLQKKVKKGKEEVRLQLDTALQDVNEKYVLLEETEKQAVCRALIEERSRFCTFVTLLRPVLGEEIGMLGEVTHLQSILEDLTNLTADPQILPPASEQVILDLKVADDYGYTYHTPPSSPSSSHSRRGTVSSIYHYPQSTGKHPSIPNFESASASMETLHIRPPSVSTADGTSQDGAKVAPMELLQTNSLQPKEAASYQMVGENGAQTPLEAGVYTQAMERAQSTGGPVAYKPQIGQMSAREHLALTLSQGMNVDTQRSSRDSLHCSSGYSTQTTTPSCSEDTIPSQAVKKEQSLIVPDYDYLSLHGEQELPDQIDFDKSSTIPRNSDISLNYRKMFQVKRPASTVSLLVDPEPTMTSHVATIRRKPSSKPTFRRGTIGAVPIPIRTPMVPIPGPPVASKPMGLAVSRTGSEECVSLHGGRSSFVQRKQGICSSTQSLSMAQTPGYTLVPEKPLQVSGLQRSAPNLQNARESMPATNNTGNGLTPHLGPAEDSQRTAGVHIAAATPSPTEGGDDVLSMIRRGVKLRKTLTNDRSAPRII</sequence>
<dbReference type="Pfam" id="PF02205">
    <property type="entry name" value="WH2"/>
    <property type="match status" value="1"/>
</dbReference>
<dbReference type="SUPFAM" id="SSF103657">
    <property type="entry name" value="BAR/IMD domain-like"/>
    <property type="match status" value="1"/>
</dbReference>
<dbReference type="STRING" id="137246.A0A401RLB0"/>
<feature type="compositionally biased region" description="Polar residues" evidence="1">
    <location>
        <begin position="386"/>
        <end position="405"/>
    </location>
</feature>
<feature type="domain" description="IMD" evidence="3">
    <location>
        <begin position="1"/>
        <end position="227"/>
    </location>
</feature>
<organism evidence="4 5">
    <name type="scientific">Chiloscyllium punctatum</name>
    <name type="common">Brownbanded bambooshark</name>
    <name type="synonym">Hemiscyllium punctatum</name>
    <dbReference type="NCBI Taxonomy" id="137246"/>
    <lineage>
        <taxon>Eukaryota</taxon>
        <taxon>Metazoa</taxon>
        <taxon>Chordata</taxon>
        <taxon>Craniata</taxon>
        <taxon>Vertebrata</taxon>
        <taxon>Chondrichthyes</taxon>
        <taxon>Elasmobranchii</taxon>
        <taxon>Galeomorphii</taxon>
        <taxon>Galeoidea</taxon>
        <taxon>Orectolobiformes</taxon>
        <taxon>Hemiscylliidae</taxon>
        <taxon>Chiloscyllium</taxon>
    </lineage>
</organism>
<feature type="region of interest" description="Disordered" evidence="1">
    <location>
        <begin position="374"/>
        <end position="405"/>
    </location>
</feature>
<dbReference type="GO" id="GO:0003779">
    <property type="term" value="F:actin binding"/>
    <property type="evidence" value="ECO:0007669"/>
    <property type="project" value="InterPro"/>
</dbReference>
<dbReference type="OrthoDB" id="10061327at2759"/>
<feature type="region of interest" description="Disordered" evidence="1">
    <location>
        <begin position="591"/>
        <end position="618"/>
    </location>
</feature>
<dbReference type="EMBL" id="BEZZ01001475">
    <property type="protein sequence ID" value="GCC18909.1"/>
    <property type="molecule type" value="Genomic_DNA"/>
</dbReference>
<dbReference type="Gene3D" id="1.20.1270.60">
    <property type="entry name" value="Arfaptin homology (AH) domain/BAR domain"/>
    <property type="match status" value="1"/>
</dbReference>
<dbReference type="GO" id="GO:0015629">
    <property type="term" value="C:actin cytoskeleton"/>
    <property type="evidence" value="ECO:0007669"/>
    <property type="project" value="TreeGrafter"/>
</dbReference>